<dbReference type="EMBL" id="LNYP01000031">
    <property type="protein sequence ID" value="KTD36942.1"/>
    <property type="molecule type" value="Genomic_DNA"/>
</dbReference>
<accession>A0A0W0WX90</accession>
<organism evidence="2 3">
    <name type="scientific">Legionella oakridgensis</name>
    <dbReference type="NCBI Taxonomy" id="29423"/>
    <lineage>
        <taxon>Bacteria</taxon>
        <taxon>Pseudomonadati</taxon>
        <taxon>Pseudomonadota</taxon>
        <taxon>Gammaproteobacteria</taxon>
        <taxon>Legionellales</taxon>
        <taxon>Legionellaceae</taxon>
        <taxon>Legionella</taxon>
    </lineage>
</organism>
<name>A0A0W0WX90_9GAMM</name>
<dbReference type="RefSeq" id="WP_025386184.1">
    <property type="nucleotide sequence ID" value="NZ_LCUA01000001.1"/>
</dbReference>
<keyword evidence="1" id="KW-0472">Membrane</keyword>
<comment type="caution">
    <text evidence="2">The sequence shown here is derived from an EMBL/GenBank/DDBJ whole genome shotgun (WGS) entry which is preliminary data.</text>
</comment>
<reference evidence="2 3" key="1">
    <citation type="submission" date="2015-11" db="EMBL/GenBank/DDBJ databases">
        <title>Genomic analysis of 38 Legionella species identifies large and diverse effector repertoires.</title>
        <authorList>
            <person name="Burstein D."/>
            <person name="Amaro F."/>
            <person name="Zusman T."/>
            <person name="Lifshitz Z."/>
            <person name="Cohen O."/>
            <person name="Gilbert J.A."/>
            <person name="Pupko T."/>
            <person name="Shuman H.A."/>
            <person name="Segal G."/>
        </authorList>
    </citation>
    <scope>NUCLEOTIDE SEQUENCE [LARGE SCALE GENOMIC DNA]</scope>
    <source>
        <strain evidence="2 3">Oak Ridge-10</strain>
    </source>
</reference>
<dbReference type="AlphaFoldDB" id="A0A0W0WX90"/>
<keyword evidence="1" id="KW-1133">Transmembrane helix</keyword>
<gene>
    <name evidence="2" type="ORF">Loak_2078</name>
</gene>
<sequence length="266" mass="31510">MTNKSKMVRDARYSSLRKTHKKLVTLWAMVLFFALLNLVLTFGFIIQKNKLIALITKSDEINVKMIKLSKKVDAVPFLLEKYVFTLYSWYLQIYWQQLELDFTVDNLIYELSKFNEFKREVEDINKADKELREEEVLALKLMFSAYHIPQEVINDKIKAYQLSEQQQMLSDADKLQQSHDILFDINRQKKLDMIQNSIETLRKKISQKYDHKIKTVKETIGWLEMLLIISSVLLILCVISIVWLRLINKLIVLRSRAFMPSPNSKK</sequence>
<evidence type="ECO:0000313" key="3">
    <source>
        <dbReference type="Proteomes" id="UP000054858"/>
    </source>
</evidence>
<proteinExistence type="predicted"/>
<dbReference type="PATRIC" id="fig|29423.5.peg.2180"/>
<feature type="transmembrane region" description="Helical" evidence="1">
    <location>
        <begin position="222"/>
        <end position="246"/>
    </location>
</feature>
<evidence type="ECO:0000313" key="2">
    <source>
        <dbReference type="EMBL" id="KTD36942.1"/>
    </source>
</evidence>
<protein>
    <recommendedName>
        <fullName evidence="4">Chemotaxis methyl-accepting receptor HlyB-like 4HB MCP domain-containing protein</fullName>
    </recommendedName>
</protein>
<dbReference type="Proteomes" id="UP000054858">
    <property type="component" value="Unassembled WGS sequence"/>
</dbReference>
<evidence type="ECO:0000256" key="1">
    <source>
        <dbReference type="SAM" id="Phobius"/>
    </source>
</evidence>
<keyword evidence="1" id="KW-0812">Transmembrane</keyword>
<evidence type="ECO:0008006" key="4">
    <source>
        <dbReference type="Google" id="ProtNLM"/>
    </source>
</evidence>